<accession>A0A2Z2HSY1</accession>
<gene>
    <name evidence="1" type="ORF">B1756_05275</name>
</gene>
<dbReference type="Proteomes" id="UP000250088">
    <property type="component" value="Chromosome"/>
</dbReference>
<dbReference type="KEGG" id="naj:B1756_05275"/>
<protein>
    <recommendedName>
        <fullName evidence="3">Lipoprotein</fullName>
    </recommendedName>
</protein>
<evidence type="ECO:0008006" key="3">
    <source>
        <dbReference type="Google" id="ProtNLM"/>
    </source>
</evidence>
<name>A0A2Z2HSY1_9EURY</name>
<dbReference type="AlphaFoldDB" id="A0A2Z2HSY1"/>
<reference evidence="2" key="1">
    <citation type="submission" date="2017-02" db="EMBL/GenBank/DDBJ databases">
        <title>Natronthermophilus aegyptiacus gen. nov.,sp. nov., an aerobic, extremely halophilic alkalithermophilic archaeon isolated from the athalassohaline Wadi An Natrun, Egypt.</title>
        <authorList>
            <person name="Zhao B."/>
        </authorList>
    </citation>
    <scope>NUCLEOTIDE SEQUENCE [LARGE SCALE GENOMIC DNA]</scope>
    <source>
        <strain evidence="2">JW/NM-HA 15</strain>
    </source>
</reference>
<evidence type="ECO:0000313" key="1">
    <source>
        <dbReference type="EMBL" id="ARS89215.1"/>
    </source>
</evidence>
<dbReference type="PROSITE" id="PS51257">
    <property type="entry name" value="PROKAR_LIPOPROTEIN"/>
    <property type="match status" value="1"/>
</dbReference>
<keyword evidence="2" id="KW-1185">Reference proteome</keyword>
<organism evidence="1 2">
    <name type="scientific">Natrarchaeobaculum aegyptiacum</name>
    <dbReference type="NCBI Taxonomy" id="745377"/>
    <lineage>
        <taxon>Archaea</taxon>
        <taxon>Methanobacteriati</taxon>
        <taxon>Methanobacteriota</taxon>
        <taxon>Stenosarchaea group</taxon>
        <taxon>Halobacteria</taxon>
        <taxon>Halobacteriales</taxon>
        <taxon>Natrialbaceae</taxon>
        <taxon>Natrarchaeobaculum</taxon>
    </lineage>
</organism>
<dbReference type="EMBL" id="CP019893">
    <property type="protein sequence ID" value="ARS89215.1"/>
    <property type="molecule type" value="Genomic_DNA"/>
</dbReference>
<evidence type="ECO:0000313" key="2">
    <source>
        <dbReference type="Proteomes" id="UP000250088"/>
    </source>
</evidence>
<sequence length="200" mass="22848">MVSRRLLLASVGGTVATSGVAGCLSQLSSDDESSEVLSRWMVDRKTVTIRWIPDLEESVAFSTGLFQLNYMRPDRVTGDVPQEYDEQYSSPASFTIPADFHEYVEDEYDEIYYEIGFVDVEGEEIQNEYRDEHLSREDFNRVQLGDAIDIELPDGGSVADEGTILDVESFHDVDGLEEDVDVYSFAEYRRERRADRRNDE</sequence>
<proteinExistence type="predicted"/>